<sequence length="393" mass="42859">MTEQNRWPTRRAGRSTVLAQFGQARADLMRWALTTGDLLADAVVDEMHRVGMRQARPVVDQGIREGLDSLADPPPALEALLRQTEGLPDYADDALLDRGPLPFYTSPPPVHIIALNAGSLIRVYESPSISAVLTTTGRLVDSAQRRIQETGSWLTRVMLPGGLRVGQPGYVATLQVRMLHAHMRRLALNRGYDASADGHPINQVDLGRTWVDFTLTAYTAEGLLGFGLSSREQADLYRYWWYVAHLLGIDERLVRGITGNEAAARLDAVFQAVTGPVTEDSAVLADATLESATSALHGLLHVPRELARPALNALARRIHGDAVCQDLRIPPAPIADAWLGPVLSGLALARERRRRDPRQWQAAIDRNLATALDLAARPARPAAYQRGATGSAD</sequence>
<evidence type="ECO:0000259" key="1">
    <source>
        <dbReference type="Pfam" id="PF09995"/>
    </source>
</evidence>
<comment type="caution">
    <text evidence="2">The sequence shown here is derived from an EMBL/GenBank/DDBJ whole genome shotgun (WGS) entry which is preliminary data.</text>
</comment>
<evidence type="ECO:0000313" key="2">
    <source>
        <dbReference type="EMBL" id="MDT0330006.1"/>
    </source>
</evidence>
<dbReference type="InterPro" id="IPR037473">
    <property type="entry name" value="Lcp-like"/>
</dbReference>
<proteinExistence type="predicted"/>
<accession>A0ABU2MDK2</accession>
<dbReference type="EMBL" id="JAVREP010000010">
    <property type="protein sequence ID" value="MDT0330006.1"/>
    <property type="molecule type" value="Genomic_DNA"/>
</dbReference>
<organism evidence="2 3">
    <name type="scientific">Nocardiopsis lambiniae</name>
    <dbReference type="NCBI Taxonomy" id="3075539"/>
    <lineage>
        <taxon>Bacteria</taxon>
        <taxon>Bacillati</taxon>
        <taxon>Actinomycetota</taxon>
        <taxon>Actinomycetes</taxon>
        <taxon>Streptosporangiales</taxon>
        <taxon>Nocardiopsidaceae</taxon>
        <taxon>Nocardiopsis</taxon>
    </lineage>
</organism>
<dbReference type="Pfam" id="PF09995">
    <property type="entry name" value="MPAB_Lcp_cat"/>
    <property type="match status" value="1"/>
</dbReference>
<evidence type="ECO:0000313" key="3">
    <source>
        <dbReference type="Proteomes" id="UP001183390"/>
    </source>
</evidence>
<keyword evidence="2" id="KW-0560">Oxidoreductase</keyword>
<dbReference type="GO" id="GO:0016491">
    <property type="term" value="F:oxidoreductase activity"/>
    <property type="evidence" value="ECO:0007669"/>
    <property type="project" value="UniProtKB-KW"/>
</dbReference>
<gene>
    <name evidence="2" type="ORF">RM479_16465</name>
</gene>
<dbReference type="PANTHER" id="PTHR37539:SF1">
    <property type="entry name" value="ER-BOUND OXYGENASE MPAB_MPAB'_RUBBER OXYGENASE CATALYTIC DOMAIN-CONTAINING PROTEIN"/>
    <property type="match status" value="1"/>
</dbReference>
<name>A0ABU2MDK2_9ACTN</name>
<protein>
    <submittedName>
        <fullName evidence="2">Oxygenase MpaB family protein</fullName>
        <ecNumber evidence="2">1.-.-.-</ecNumber>
    </submittedName>
</protein>
<reference evidence="3" key="1">
    <citation type="submission" date="2023-07" db="EMBL/GenBank/DDBJ databases">
        <title>30 novel species of actinomycetes from the DSMZ collection.</title>
        <authorList>
            <person name="Nouioui I."/>
        </authorList>
    </citation>
    <scope>NUCLEOTIDE SEQUENCE [LARGE SCALE GENOMIC DNA]</scope>
    <source>
        <strain evidence="3">DSM 44743</strain>
    </source>
</reference>
<keyword evidence="3" id="KW-1185">Reference proteome</keyword>
<dbReference type="RefSeq" id="WP_311512599.1">
    <property type="nucleotide sequence ID" value="NZ_JAVREP010000010.1"/>
</dbReference>
<feature type="domain" description="ER-bound oxygenase mpaB/mpaB'/Rubber oxygenase catalytic" evidence="1">
    <location>
        <begin position="127"/>
        <end position="336"/>
    </location>
</feature>
<dbReference type="InterPro" id="IPR018713">
    <property type="entry name" value="MPAB/Lcp_cat_dom"/>
</dbReference>
<dbReference type="Proteomes" id="UP001183390">
    <property type="component" value="Unassembled WGS sequence"/>
</dbReference>
<dbReference type="EC" id="1.-.-.-" evidence="2"/>
<dbReference type="PANTHER" id="PTHR37539">
    <property type="entry name" value="SECRETED PROTEIN-RELATED"/>
    <property type="match status" value="1"/>
</dbReference>